<dbReference type="AlphaFoldDB" id="A0A397P5V7"/>
<evidence type="ECO:0000313" key="12">
    <source>
        <dbReference type="EMBL" id="RIA44562.1"/>
    </source>
</evidence>
<evidence type="ECO:0000313" key="13">
    <source>
        <dbReference type="Proteomes" id="UP000266568"/>
    </source>
</evidence>
<evidence type="ECO:0000256" key="7">
    <source>
        <dbReference type="ARBA" id="ARBA00023136"/>
    </source>
</evidence>
<dbReference type="InterPro" id="IPR000644">
    <property type="entry name" value="CBS_dom"/>
</dbReference>
<evidence type="ECO:0000256" key="9">
    <source>
        <dbReference type="RuleBase" id="RU362011"/>
    </source>
</evidence>
<dbReference type="GO" id="GO:0015095">
    <property type="term" value="F:magnesium ion transmembrane transporter activity"/>
    <property type="evidence" value="ECO:0007669"/>
    <property type="project" value="UniProtKB-UniRule"/>
</dbReference>
<dbReference type="CDD" id="cd04606">
    <property type="entry name" value="CBS_pair_Mg_transporter"/>
    <property type="match status" value="1"/>
</dbReference>
<comment type="subunit">
    <text evidence="9">Homodimer.</text>
</comment>
<name>A0A397P5V7_9SPHN</name>
<evidence type="ECO:0000256" key="6">
    <source>
        <dbReference type="ARBA" id="ARBA00022989"/>
    </source>
</evidence>
<dbReference type="Gene3D" id="3.10.580.10">
    <property type="entry name" value="CBS-domain"/>
    <property type="match status" value="1"/>
</dbReference>
<evidence type="ECO:0000256" key="3">
    <source>
        <dbReference type="ARBA" id="ARBA00022448"/>
    </source>
</evidence>
<evidence type="ECO:0000256" key="2">
    <source>
        <dbReference type="ARBA" id="ARBA00009749"/>
    </source>
</evidence>
<feature type="transmembrane region" description="Helical" evidence="9">
    <location>
        <begin position="333"/>
        <end position="354"/>
    </location>
</feature>
<protein>
    <recommendedName>
        <fullName evidence="9">Magnesium transporter MgtE</fullName>
    </recommendedName>
</protein>
<dbReference type="InterPro" id="IPR006669">
    <property type="entry name" value="MgtE_transporter"/>
</dbReference>
<reference evidence="12 13" key="1">
    <citation type="submission" date="2018-08" db="EMBL/GenBank/DDBJ databases">
        <title>Genomic Encyclopedia of Type Strains, Phase IV (KMG-IV): sequencing the most valuable type-strain genomes for metagenomic binning, comparative biology and taxonomic classification.</title>
        <authorList>
            <person name="Goeker M."/>
        </authorList>
    </citation>
    <scope>NUCLEOTIDE SEQUENCE [LARGE SCALE GENOMIC DNA]</scope>
    <source>
        <strain evidence="12 13">DSM 25527</strain>
    </source>
</reference>
<keyword evidence="6 9" id="KW-1133">Transmembrane helix</keyword>
<dbReference type="SMART" id="SM00116">
    <property type="entry name" value="CBS"/>
    <property type="match status" value="2"/>
</dbReference>
<proteinExistence type="inferred from homology"/>
<feature type="transmembrane region" description="Helical" evidence="9">
    <location>
        <begin position="440"/>
        <end position="465"/>
    </location>
</feature>
<dbReference type="Pfam" id="PF03448">
    <property type="entry name" value="MgtE_N"/>
    <property type="match status" value="1"/>
</dbReference>
<feature type="transmembrane region" description="Helical" evidence="9">
    <location>
        <begin position="403"/>
        <end position="428"/>
    </location>
</feature>
<keyword evidence="8" id="KW-0129">CBS domain</keyword>
<dbReference type="InterPro" id="IPR036739">
    <property type="entry name" value="SLC41_membr_dom_sf"/>
</dbReference>
<keyword evidence="4 9" id="KW-0812">Transmembrane</keyword>
<dbReference type="SUPFAM" id="SSF158791">
    <property type="entry name" value="MgtE N-terminal domain-like"/>
    <property type="match status" value="1"/>
</dbReference>
<dbReference type="RefSeq" id="WP_119036202.1">
    <property type="nucleotide sequence ID" value="NZ_QXDC01000003.1"/>
</dbReference>
<keyword evidence="9" id="KW-1003">Cell membrane</keyword>
<comment type="similarity">
    <text evidence="2 9">Belongs to the SLC41A transporter family.</text>
</comment>
<evidence type="ECO:0000256" key="8">
    <source>
        <dbReference type="PROSITE-ProRule" id="PRU00703"/>
    </source>
</evidence>
<dbReference type="InterPro" id="IPR046342">
    <property type="entry name" value="CBS_dom_sf"/>
</dbReference>
<keyword evidence="3 9" id="KW-0813">Transport</keyword>
<dbReference type="InterPro" id="IPR038076">
    <property type="entry name" value="MgtE_N_sf"/>
</dbReference>
<evidence type="ECO:0000256" key="5">
    <source>
        <dbReference type="ARBA" id="ARBA00022842"/>
    </source>
</evidence>
<dbReference type="Gene3D" id="1.25.60.10">
    <property type="entry name" value="MgtE N-terminal domain-like"/>
    <property type="match status" value="1"/>
</dbReference>
<gene>
    <name evidence="12" type="ORF">DFR49_2808</name>
</gene>
<evidence type="ECO:0000256" key="10">
    <source>
        <dbReference type="SAM" id="MobiDB-lite"/>
    </source>
</evidence>
<evidence type="ECO:0000259" key="11">
    <source>
        <dbReference type="PROSITE" id="PS51371"/>
    </source>
</evidence>
<dbReference type="EMBL" id="QXDC01000003">
    <property type="protein sequence ID" value="RIA44562.1"/>
    <property type="molecule type" value="Genomic_DNA"/>
</dbReference>
<dbReference type="InterPro" id="IPR006668">
    <property type="entry name" value="Mg_transptr_MgtE_intracell_dom"/>
</dbReference>
<keyword evidence="7 9" id="KW-0472">Membrane</keyword>
<dbReference type="PANTHER" id="PTHR43773:SF1">
    <property type="entry name" value="MAGNESIUM TRANSPORTER MGTE"/>
    <property type="match status" value="1"/>
</dbReference>
<dbReference type="GO" id="GO:0046872">
    <property type="term" value="F:metal ion binding"/>
    <property type="evidence" value="ECO:0007669"/>
    <property type="project" value="UniProtKB-KW"/>
</dbReference>
<dbReference type="InterPro" id="IPR006667">
    <property type="entry name" value="SLC41_membr_dom"/>
</dbReference>
<feature type="transmembrane region" description="Helical" evidence="9">
    <location>
        <begin position="375"/>
        <end position="397"/>
    </location>
</feature>
<feature type="region of interest" description="Disordered" evidence="10">
    <location>
        <begin position="1"/>
        <end position="22"/>
    </location>
</feature>
<comment type="subcellular location">
    <subcellularLocation>
        <location evidence="9">Cell membrane</location>
        <topology evidence="9">Multi-pass membrane protein</topology>
    </subcellularLocation>
    <subcellularLocation>
        <location evidence="1">Membrane</location>
        <topology evidence="1">Multi-pass membrane protein</topology>
    </subcellularLocation>
</comment>
<feature type="transmembrane region" description="Helical" evidence="9">
    <location>
        <begin position="303"/>
        <end position="321"/>
    </location>
</feature>
<evidence type="ECO:0000256" key="4">
    <source>
        <dbReference type="ARBA" id="ARBA00022692"/>
    </source>
</evidence>
<accession>A0A397P5V7</accession>
<dbReference type="Pfam" id="PF01769">
    <property type="entry name" value="MgtE"/>
    <property type="match status" value="1"/>
</dbReference>
<dbReference type="SMART" id="SM00924">
    <property type="entry name" value="MgtE_N"/>
    <property type="match status" value="1"/>
</dbReference>
<keyword evidence="13" id="KW-1185">Reference proteome</keyword>
<sequence length="466" mass="50184">MSDAELPQPETESTQLDEDDRLKPEFVDAVLDAVEDGDDEAVRQLVEPLHPADIADLFELTPSERRPALAKAIADLLDGEVFAEMNDYVREDLIDALEPHEVADIASELDTDDAVAIIEDLDADDQREVLRAMEPDDRAAIEEALSYPEESAGRLMQRELIAVPEHWTVGDVIDYLRADDALTTDFWEVFVVDPSHKPVGTCKLSWIMRTPRPVPLSDVMQREQTLIAVDMDQEEVALRFQKYALISAAVVDGSGRLVGMVTVDDIVHIISEEAGEDALLLSGAGEGDINEPVITSYRARVRWLIANLATALVAATVITLFEGTISKMVALAALMPIVAGVGGNAGTQTMAVTVRALATNQLTESNTLRAIRREISIALLNGVTVAIVIGIAVSLYYQHIELGGVIAAAMMANILIAGLAGVVVPLTLERLRADPAVASSIFVTMTTDSMGFFVFLGLASASGLVG</sequence>
<dbReference type="Proteomes" id="UP000266568">
    <property type="component" value="Unassembled WGS sequence"/>
</dbReference>
<dbReference type="Pfam" id="PF00571">
    <property type="entry name" value="CBS"/>
    <property type="match status" value="1"/>
</dbReference>
<comment type="caution">
    <text evidence="12">The sequence shown here is derived from an EMBL/GenBank/DDBJ whole genome shotgun (WGS) entry which is preliminary data.</text>
</comment>
<dbReference type="SUPFAM" id="SSF54631">
    <property type="entry name" value="CBS-domain pair"/>
    <property type="match status" value="1"/>
</dbReference>
<organism evidence="12 13">
    <name type="scientific">Hephaestia caeni</name>
    <dbReference type="NCBI Taxonomy" id="645617"/>
    <lineage>
        <taxon>Bacteria</taxon>
        <taxon>Pseudomonadati</taxon>
        <taxon>Pseudomonadota</taxon>
        <taxon>Alphaproteobacteria</taxon>
        <taxon>Sphingomonadales</taxon>
        <taxon>Sphingomonadaceae</taxon>
        <taxon>Hephaestia</taxon>
    </lineage>
</organism>
<dbReference type="PROSITE" id="PS51371">
    <property type="entry name" value="CBS"/>
    <property type="match status" value="1"/>
</dbReference>
<feature type="domain" description="CBS" evidence="11">
    <location>
        <begin position="220"/>
        <end position="276"/>
    </location>
</feature>
<dbReference type="NCBIfam" id="TIGR00400">
    <property type="entry name" value="mgtE"/>
    <property type="match status" value="1"/>
</dbReference>
<dbReference type="Gene3D" id="1.10.357.20">
    <property type="entry name" value="SLC41 divalent cation transporters, integral membrane domain"/>
    <property type="match status" value="1"/>
</dbReference>
<keyword evidence="9" id="KW-0479">Metal-binding</keyword>
<keyword evidence="5 9" id="KW-0460">Magnesium</keyword>
<comment type="function">
    <text evidence="9">Acts as a magnesium transporter.</text>
</comment>
<evidence type="ECO:0000256" key="1">
    <source>
        <dbReference type="ARBA" id="ARBA00004141"/>
    </source>
</evidence>
<dbReference type="OrthoDB" id="9790355at2"/>
<dbReference type="SUPFAM" id="SSF161093">
    <property type="entry name" value="MgtE membrane domain-like"/>
    <property type="match status" value="1"/>
</dbReference>
<dbReference type="PANTHER" id="PTHR43773">
    <property type="entry name" value="MAGNESIUM TRANSPORTER MGTE"/>
    <property type="match status" value="1"/>
</dbReference>
<dbReference type="GO" id="GO:0005886">
    <property type="term" value="C:plasma membrane"/>
    <property type="evidence" value="ECO:0007669"/>
    <property type="project" value="UniProtKB-SubCell"/>
</dbReference>